<feature type="region of interest" description="Disordered" evidence="1">
    <location>
        <begin position="1"/>
        <end position="68"/>
    </location>
</feature>
<comment type="caution">
    <text evidence="2">The sequence shown here is derived from an EMBL/GenBank/DDBJ whole genome shotgun (WGS) entry which is preliminary data.</text>
</comment>
<sequence length="119" mass="12882">MAVAVHEPGRRPFRAAQSPILTDAKDTLTMADEAQNDPALPEPVRDHLGQQLRSVFPTGDAAPQYLGDPVVPEAFEPQIKRLEVRLKTHEEGTGAVEQALEGLIGDLGADPKTRPRDAL</sequence>
<evidence type="ECO:0000313" key="2">
    <source>
        <dbReference type="EMBL" id="MET3691027.1"/>
    </source>
</evidence>
<accession>A0ABV2L112</accession>
<proteinExistence type="predicted"/>
<keyword evidence="3" id="KW-1185">Reference proteome</keyword>
<reference evidence="2 3" key="1">
    <citation type="submission" date="2024-06" db="EMBL/GenBank/DDBJ databases">
        <title>Genomic Encyclopedia of Type Strains, Phase IV (KMG-IV): sequencing the most valuable type-strain genomes for metagenomic binning, comparative biology and taxonomic classification.</title>
        <authorList>
            <person name="Goeker M."/>
        </authorList>
    </citation>
    <scope>NUCLEOTIDE SEQUENCE [LARGE SCALE GENOMIC DNA]</scope>
    <source>
        <strain evidence="2 3">DSM 21331</strain>
    </source>
</reference>
<dbReference type="Proteomes" id="UP001549145">
    <property type="component" value="Unassembled WGS sequence"/>
</dbReference>
<dbReference type="RefSeq" id="WP_379037909.1">
    <property type="nucleotide sequence ID" value="NZ_JBEPMM010000001.1"/>
</dbReference>
<gene>
    <name evidence="2" type="ORF">ABID43_000546</name>
</gene>
<organism evidence="2 3">
    <name type="scientific">Methylobacterium goesingense</name>
    <dbReference type="NCBI Taxonomy" id="243690"/>
    <lineage>
        <taxon>Bacteria</taxon>
        <taxon>Pseudomonadati</taxon>
        <taxon>Pseudomonadota</taxon>
        <taxon>Alphaproteobacteria</taxon>
        <taxon>Hyphomicrobiales</taxon>
        <taxon>Methylobacteriaceae</taxon>
        <taxon>Methylobacterium</taxon>
    </lineage>
</organism>
<name>A0ABV2L112_9HYPH</name>
<evidence type="ECO:0000313" key="3">
    <source>
        <dbReference type="Proteomes" id="UP001549145"/>
    </source>
</evidence>
<protein>
    <submittedName>
        <fullName evidence="2">Uncharacterized protein</fullName>
    </submittedName>
</protein>
<dbReference type="EMBL" id="JBEPMM010000001">
    <property type="protein sequence ID" value="MET3691027.1"/>
    <property type="molecule type" value="Genomic_DNA"/>
</dbReference>
<evidence type="ECO:0000256" key="1">
    <source>
        <dbReference type="SAM" id="MobiDB-lite"/>
    </source>
</evidence>